<dbReference type="AlphaFoldDB" id="A0A031LPF1"/>
<dbReference type="EMBL" id="JFZT01000039">
    <property type="protein sequence ID" value="EZQ06851.1"/>
    <property type="molecule type" value="Genomic_DNA"/>
</dbReference>
<reference evidence="1 2" key="1">
    <citation type="submission" date="2014-03" db="EMBL/GenBank/DDBJ databases">
        <title>Draft genome sequence of the novel thermoacidophilic archaea Acidianus copahuensis ALE1 strain, isolated from Copahue volcanic area in Neuquen Argentina.</title>
        <authorList>
            <person name="Urbieta M.S."/>
            <person name="Rascovan N."/>
            <person name="Castro C."/>
            <person name="Revale S."/>
            <person name="Giaveno M.A."/>
            <person name="Vazquez M.P."/>
            <person name="Donati E.R."/>
        </authorList>
    </citation>
    <scope>NUCLEOTIDE SEQUENCE [LARGE SCALE GENOMIC DNA]</scope>
    <source>
        <strain evidence="1 2">ALE1</strain>
    </source>
</reference>
<proteinExistence type="predicted"/>
<keyword evidence="2" id="KW-1185">Reference proteome</keyword>
<evidence type="ECO:0000313" key="1">
    <source>
        <dbReference type="EMBL" id="EZQ06851.1"/>
    </source>
</evidence>
<sequence length="97" mass="11020">MISRYFLNGSFIIILDQENIAVVDLQIKTTKYSTQVMTHIDVDFPLSFGKIVKLTVCNTTLGNYICNGIIKLYKKIEGQNDAEILYKEILEEVSKVA</sequence>
<dbReference type="Proteomes" id="UP000024332">
    <property type="component" value="Unassembled WGS sequence"/>
</dbReference>
<protein>
    <submittedName>
        <fullName evidence="1">Uncharacterized protein</fullName>
    </submittedName>
</protein>
<comment type="caution">
    <text evidence="1">The sequence shown here is derived from an EMBL/GenBank/DDBJ whole genome shotgun (WGS) entry which is preliminary data.</text>
</comment>
<dbReference type="RefSeq" id="WP_048099381.1">
    <property type="nucleotide sequence ID" value="NZ_JFZT01000039.1"/>
</dbReference>
<organism evidence="1 2">
    <name type="scientific">Candidatus Acidianus copahuensis</name>
    <dbReference type="NCBI Taxonomy" id="1160895"/>
    <lineage>
        <taxon>Archaea</taxon>
        <taxon>Thermoproteota</taxon>
        <taxon>Thermoprotei</taxon>
        <taxon>Sulfolobales</taxon>
        <taxon>Sulfolobaceae</taxon>
        <taxon>Acidianus</taxon>
    </lineage>
</organism>
<accession>A0A031LPF1</accession>
<gene>
    <name evidence="1" type="ORF">CM19_05620</name>
</gene>
<evidence type="ECO:0000313" key="2">
    <source>
        <dbReference type="Proteomes" id="UP000024332"/>
    </source>
</evidence>
<name>A0A031LPF1_9CREN</name>